<keyword evidence="2" id="KW-0342">GTP-binding</keyword>
<dbReference type="InterPro" id="IPR009001">
    <property type="entry name" value="Transl_elong_EF1A/Init_IF2_C"/>
</dbReference>
<dbReference type="GO" id="GO:0005525">
    <property type="term" value="F:GTP binding"/>
    <property type="evidence" value="ECO:0007669"/>
    <property type="project" value="UniProtKB-KW"/>
</dbReference>
<evidence type="ECO:0000256" key="2">
    <source>
        <dbReference type="ARBA" id="ARBA00023134"/>
    </source>
</evidence>
<keyword evidence="4" id="KW-1185">Reference proteome</keyword>
<evidence type="ECO:0008006" key="5">
    <source>
        <dbReference type="Google" id="ProtNLM"/>
    </source>
</evidence>
<reference evidence="3 4" key="1">
    <citation type="submission" date="2016-10" db="EMBL/GenBank/DDBJ databases">
        <authorList>
            <person name="de Groot N.N."/>
        </authorList>
    </citation>
    <scope>NUCLEOTIDE SEQUENCE [LARGE SCALE GENOMIC DNA]</scope>
    <source>
        <strain evidence="3 4">Vu-144</strain>
    </source>
</reference>
<accession>A0A1H3YEC6</accession>
<evidence type="ECO:0000256" key="1">
    <source>
        <dbReference type="ARBA" id="ARBA00022741"/>
    </source>
</evidence>
<keyword evidence="1" id="KW-0547">Nucleotide-binding</keyword>
<evidence type="ECO:0000313" key="4">
    <source>
        <dbReference type="Proteomes" id="UP000199041"/>
    </source>
</evidence>
<dbReference type="AlphaFoldDB" id="A0A1H3YEC6"/>
<dbReference type="Gene3D" id="2.40.30.10">
    <property type="entry name" value="Translation factors"/>
    <property type="match status" value="1"/>
</dbReference>
<dbReference type="EMBL" id="FNQY01000008">
    <property type="protein sequence ID" value="SEA09896.1"/>
    <property type="molecule type" value="Genomic_DNA"/>
</dbReference>
<dbReference type="RefSeq" id="WP_091396492.1">
    <property type="nucleotide sequence ID" value="NZ_FNQY01000008.1"/>
</dbReference>
<dbReference type="Proteomes" id="UP000199041">
    <property type="component" value="Unassembled WGS sequence"/>
</dbReference>
<gene>
    <name evidence="3" type="ORF">SAMN05192529_10831</name>
</gene>
<dbReference type="SUPFAM" id="SSF50465">
    <property type="entry name" value="EF-Tu/eEF-1alpha/eIF2-gamma C-terminal domain"/>
    <property type="match status" value="1"/>
</dbReference>
<sequence length="99" mass="10768">MECTSVLADVKLFNKSGGESAPVYTRQKTTFKLEHQETLVSGEIILPAGLEKLEPGEQKVLTVHFDAAQLNVQLARGIRFSIHMDDSTIGVGNILEVTG</sequence>
<dbReference type="STRING" id="551991.SAMN05192529_10831"/>
<organism evidence="3 4">
    <name type="scientific">Arachidicoccus rhizosphaerae</name>
    <dbReference type="NCBI Taxonomy" id="551991"/>
    <lineage>
        <taxon>Bacteria</taxon>
        <taxon>Pseudomonadati</taxon>
        <taxon>Bacteroidota</taxon>
        <taxon>Chitinophagia</taxon>
        <taxon>Chitinophagales</taxon>
        <taxon>Chitinophagaceae</taxon>
        <taxon>Arachidicoccus</taxon>
    </lineage>
</organism>
<evidence type="ECO:0000313" key="3">
    <source>
        <dbReference type="EMBL" id="SEA09896.1"/>
    </source>
</evidence>
<name>A0A1H3YEC6_9BACT</name>
<proteinExistence type="predicted"/>
<protein>
    <recommendedName>
        <fullName evidence="5">Elongation factor Tu</fullName>
    </recommendedName>
</protein>